<dbReference type="PANTHER" id="PTHR21210">
    <property type="entry name" value="TRNA (URACIL-O(2)-)-METHYLTRANSFERASE-RELATED"/>
    <property type="match status" value="1"/>
</dbReference>
<comment type="function">
    <text evidence="1">Probable adenosyl-L-methionine (AdoMet)-dependent tRNA (uracil-O(2)-)-methyltransferase.</text>
</comment>
<sequence>MTESEAVDPQSLFLQFAPNLYFDEPKRSNDPWISKDTNTTSDQDQVWYTVAEQSVPTSIHPFWKTIKTWTNEPHLLIPPIEKAEIISNTMDEIIQRKLIPKRKTKDAPLMETIEYHFDGDDRGRVIYQPIVEPEKTLETMLPFYYPKVKAYSFVYDATSLPRRHYDDSHSNNSEEDYDHDHDNEEEEEEEKKGMLRLQIIPLPGDDQLTAMKDSKMQYALKTILHKLFKWCIQTRLGYKKRAQHDTLIPKETYVTMYQYLKAKYANDLVSNWTEKTDPQKYVFEDIGIASYLLCLWQQEDRKPTFIDLGCGNGLLTYLLTSEGYQGYGIDVAERKIWSKLRNGNHDQLRVEALYPAQAVYPGIDWLIGNHADELVPWIPLIAAKSGAQCKFMVIPCCFYGLDGTKRLVLNTNTTDEEEGGVGGGKYKAYTRYVKEIATQCGFQVEQDHLRIPSTKNIAIVGRKRRDEKVDMTTLRSIETKGSTFVPRKNDRDKELERRERKRSKIEKK</sequence>
<dbReference type="Gene3D" id="3.40.50.150">
    <property type="entry name" value="Vaccinia Virus protein VP39"/>
    <property type="match status" value="1"/>
</dbReference>
<accession>A0AAD5PI83</accession>
<protein>
    <recommendedName>
        <fullName evidence="5 12">tRNA (uracil-O(2)-)-methyltransferase</fullName>
        <ecNumber evidence="4 12">2.1.1.211</ecNumber>
    </recommendedName>
</protein>
<evidence type="ECO:0000256" key="1">
    <source>
        <dbReference type="ARBA" id="ARBA00002778"/>
    </source>
</evidence>
<dbReference type="InterPro" id="IPR029063">
    <property type="entry name" value="SAM-dependent_MTases_sf"/>
</dbReference>
<evidence type="ECO:0000313" key="14">
    <source>
        <dbReference type="EMBL" id="KAI9275724.1"/>
    </source>
</evidence>
<reference evidence="14" key="2">
    <citation type="submission" date="2023-02" db="EMBL/GenBank/DDBJ databases">
        <authorList>
            <consortium name="DOE Joint Genome Institute"/>
            <person name="Mondo S.J."/>
            <person name="Chang Y."/>
            <person name="Wang Y."/>
            <person name="Ahrendt S."/>
            <person name="Andreopoulos W."/>
            <person name="Barry K."/>
            <person name="Beard J."/>
            <person name="Benny G.L."/>
            <person name="Blankenship S."/>
            <person name="Bonito G."/>
            <person name="Cuomo C."/>
            <person name="Desiro A."/>
            <person name="Gervers K.A."/>
            <person name="Hundley H."/>
            <person name="Kuo A."/>
            <person name="LaButti K."/>
            <person name="Lang B.F."/>
            <person name="Lipzen A."/>
            <person name="O'Donnell K."/>
            <person name="Pangilinan J."/>
            <person name="Reynolds N."/>
            <person name="Sandor L."/>
            <person name="Smith M.W."/>
            <person name="Tsang A."/>
            <person name="Grigoriev I.V."/>
            <person name="Stajich J.E."/>
            <person name="Spatafora J.W."/>
        </authorList>
    </citation>
    <scope>NUCLEOTIDE SEQUENCE</scope>
    <source>
        <strain evidence="14">RSA 2281</strain>
    </source>
</reference>
<dbReference type="InterPro" id="IPR011671">
    <property type="entry name" value="tRNA_uracil_MeTrfase"/>
</dbReference>
<organism evidence="14 15">
    <name type="scientific">Phascolomyces articulosus</name>
    <dbReference type="NCBI Taxonomy" id="60185"/>
    <lineage>
        <taxon>Eukaryota</taxon>
        <taxon>Fungi</taxon>
        <taxon>Fungi incertae sedis</taxon>
        <taxon>Mucoromycota</taxon>
        <taxon>Mucoromycotina</taxon>
        <taxon>Mucoromycetes</taxon>
        <taxon>Mucorales</taxon>
        <taxon>Lichtheimiaceae</taxon>
        <taxon>Phascolomyces</taxon>
    </lineage>
</organism>
<feature type="region of interest" description="Disordered" evidence="13">
    <location>
        <begin position="480"/>
        <end position="508"/>
    </location>
</feature>
<feature type="compositionally biased region" description="Acidic residues" evidence="13">
    <location>
        <begin position="173"/>
        <end position="189"/>
    </location>
</feature>
<evidence type="ECO:0000256" key="4">
    <source>
        <dbReference type="ARBA" id="ARBA00012795"/>
    </source>
</evidence>
<evidence type="ECO:0000256" key="5">
    <source>
        <dbReference type="ARBA" id="ARBA00017788"/>
    </source>
</evidence>
<comment type="similarity">
    <text evidence="3 12">Belongs to the TRM44 family.</text>
</comment>
<evidence type="ECO:0000256" key="8">
    <source>
        <dbReference type="ARBA" id="ARBA00022679"/>
    </source>
</evidence>
<feature type="compositionally biased region" description="Basic and acidic residues" evidence="13">
    <location>
        <begin position="487"/>
        <end position="498"/>
    </location>
</feature>
<evidence type="ECO:0000256" key="10">
    <source>
        <dbReference type="ARBA" id="ARBA00022694"/>
    </source>
</evidence>
<reference evidence="14" key="1">
    <citation type="journal article" date="2022" name="IScience">
        <title>Evolution of zygomycete secretomes and the origins of terrestrial fungal ecologies.</title>
        <authorList>
            <person name="Chang Y."/>
            <person name="Wang Y."/>
            <person name="Mondo S."/>
            <person name="Ahrendt S."/>
            <person name="Andreopoulos W."/>
            <person name="Barry K."/>
            <person name="Beard J."/>
            <person name="Benny G.L."/>
            <person name="Blankenship S."/>
            <person name="Bonito G."/>
            <person name="Cuomo C."/>
            <person name="Desiro A."/>
            <person name="Gervers K.A."/>
            <person name="Hundley H."/>
            <person name="Kuo A."/>
            <person name="LaButti K."/>
            <person name="Lang B.F."/>
            <person name="Lipzen A."/>
            <person name="O'Donnell K."/>
            <person name="Pangilinan J."/>
            <person name="Reynolds N."/>
            <person name="Sandor L."/>
            <person name="Smith M.E."/>
            <person name="Tsang A."/>
            <person name="Grigoriev I.V."/>
            <person name="Stajich J.E."/>
            <person name="Spatafora J.W."/>
        </authorList>
    </citation>
    <scope>NUCLEOTIDE SEQUENCE</scope>
    <source>
        <strain evidence="14">RSA 2281</strain>
    </source>
</reference>
<evidence type="ECO:0000256" key="6">
    <source>
        <dbReference type="ARBA" id="ARBA00022490"/>
    </source>
</evidence>
<keyword evidence="9 12" id="KW-0949">S-adenosyl-L-methionine</keyword>
<evidence type="ECO:0000256" key="7">
    <source>
        <dbReference type="ARBA" id="ARBA00022603"/>
    </source>
</evidence>
<dbReference type="EMBL" id="JAIXMP010000003">
    <property type="protein sequence ID" value="KAI9275724.1"/>
    <property type="molecule type" value="Genomic_DNA"/>
</dbReference>
<evidence type="ECO:0000313" key="15">
    <source>
        <dbReference type="Proteomes" id="UP001209540"/>
    </source>
</evidence>
<dbReference type="GO" id="GO:0141101">
    <property type="term" value="F:tRNA(Ser) (uridine(44)-2'-O-)-methyltransferase activity"/>
    <property type="evidence" value="ECO:0007669"/>
    <property type="project" value="UniProtKB-EC"/>
</dbReference>
<comment type="function">
    <text evidence="12">Adenosyl-L-methionine (AdoMet)-dependent tRNA (uracil-O(2)-)-methyltransferase.</text>
</comment>
<evidence type="ECO:0000256" key="13">
    <source>
        <dbReference type="SAM" id="MobiDB-lite"/>
    </source>
</evidence>
<feature type="region of interest" description="Disordered" evidence="13">
    <location>
        <begin position="164"/>
        <end position="193"/>
    </location>
</feature>
<evidence type="ECO:0000256" key="3">
    <source>
        <dbReference type="ARBA" id="ARBA00009056"/>
    </source>
</evidence>
<feature type="compositionally biased region" description="Basic residues" evidence="13">
    <location>
        <begin position="499"/>
        <end position="508"/>
    </location>
</feature>
<dbReference type="GO" id="GO:0005737">
    <property type="term" value="C:cytoplasm"/>
    <property type="evidence" value="ECO:0007669"/>
    <property type="project" value="UniProtKB-SubCell"/>
</dbReference>
<evidence type="ECO:0000256" key="11">
    <source>
        <dbReference type="ARBA" id="ARBA00047957"/>
    </source>
</evidence>
<dbReference type="SUPFAM" id="SSF53335">
    <property type="entry name" value="S-adenosyl-L-methionine-dependent methyltransferases"/>
    <property type="match status" value="1"/>
</dbReference>
<evidence type="ECO:0000256" key="9">
    <source>
        <dbReference type="ARBA" id="ARBA00022691"/>
    </source>
</evidence>
<comment type="catalytic activity">
    <reaction evidence="11 12">
        <text>uridine(44) in tRNA(Ser) + S-adenosyl-L-methionine = 2'-O-methyluridine(44) in tRNA(Ser) + S-adenosyl-L-homocysteine + H(+)</text>
        <dbReference type="Rhea" id="RHEA:43100"/>
        <dbReference type="Rhea" id="RHEA-COMP:10339"/>
        <dbReference type="Rhea" id="RHEA-COMP:10340"/>
        <dbReference type="ChEBI" id="CHEBI:15378"/>
        <dbReference type="ChEBI" id="CHEBI:57856"/>
        <dbReference type="ChEBI" id="CHEBI:59789"/>
        <dbReference type="ChEBI" id="CHEBI:65315"/>
        <dbReference type="ChEBI" id="CHEBI:74478"/>
        <dbReference type="EC" id="2.1.1.211"/>
    </reaction>
</comment>
<keyword evidence="10 12" id="KW-0819">tRNA processing</keyword>
<evidence type="ECO:0000256" key="12">
    <source>
        <dbReference type="RuleBase" id="RU368004"/>
    </source>
</evidence>
<dbReference type="EC" id="2.1.1.211" evidence="4 12"/>
<keyword evidence="6 12" id="KW-0963">Cytoplasm</keyword>
<dbReference type="PANTHER" id="PTHR21210:SF0">
    <property type="entry name" value="TRNA (URACIL-O(2)-)-METHYLTRANSFERASE-RELATED"/>
    <property type="match status" value="1"/>
</dbReference>
<dbReference type="Proteomes" id="UP001209540">
    <property type="component" value="Unassembled WGS sequence"/>
</dbReference>
<name>A0AAD5PI83_9FUNG</name>
<keyword evidence="8 12" id="KW-0808">Transferase</keyword>
<dbReference type="AlphaFoldDB" id="A0AAD5PI83"/>
<keyword evidence="15" id="KW-1185">Reference proteome</keyword>
<gene>
    <name evidence="14" type="ORF">BDA99DRAFT_475751</name>
</gene>
<comment type="caution">
    <text evidence="14">The sequence shown here is derived from an EMBL/GenBank/DDBJ whole genome shotgun (WGS) entry which is preliminary data.</text>
</comment>
<evidence type="ECO:0000256" key="2">
    <source>
        <dbReference type="ARBA" id="ARBA00004496"/>
    </source>
</evidence>
<proteinExistence type="inferred from homology"/>
<dbReference type="Pfam" id="PF07757">
    <property type="entry name" value="AdoMet_MTase"/>
    <property type="match status" value="1"/>
</dbReference>
<keyword evidence="7 12" id="KW-0489">Methyltransferase</keyword>
<dbReference type="GO" id="GO:0030488">
    <property type="term" value="P:tRNA methylation"/>
    <property type="evidence" value="ECO:0007669"/>
    <property type="project" value="UniProtKB-UniRule"/>
</dbReference>
<comment type="subcellular location">
    <subcellularLocation>
        <location evidence="2 12">Cytoplasm</location>
    </subcellularLocation>
</comment>